<dbReference type="KEGG" id="pma:Pro_1049"/>
<dbReference type="GO" id="GO:0008168">
    <property type="term" value="F:methyltransferase activity"/>
    <property type="evidence" value="ECO:0007669"/>
    <property type="project" value="UniProtKB-KW"/>
</dbReference>
<evidence type="ECO:0000313" key="3">
    <source>
        <dbReference type="Proteomes" id="UP000001420"/>
    </source>
</evidence>
<dbReference type="Gene3D" id="3.40.50.150">
    <property type="entry name" value="Vaccinia Virus protein VP39"/>
    <property type="match status" value="1"/>
</dbReference>
<dbReference type="EMBL" id="AE017126">
    <property type="protein sequence ID" value="AAQ00094.1"/>
    <property type="molecule type" value="Genomic_DNA"/>
</dbReference>
<feature type="domain" description="MnmC-like methyltransferase" evidence="1">
    <location>
        <begin position="145"/>
        <end position="220"/>
    </location>
</feature>
<dbReference type="Pfam" id="PF05430">
    <property type="entry name" value="Methyltransf_30"/>
    <property type="match status" value="1"/>
</dbReference>
<protein>
    <submittedName>
        <fullName evidence="2">SAM-dependent methyltransferase</fullName>
    </submittedName>
</protein>
<proteinExistence type="predicted"/>
<dbReference type="SUPFAM" id="SSF53335">
    <property type="entry name" value="S-adenosyl-L-methionine-dependent methyltransferases"/>
    <property type="match status" value="1"/>
</dbReference>
<dbReference type="GO" id="GO:0016645">
    <property type="term" value="F:oxidoreductase activity, acting on the CH-NH group of donors"/>
    <property type="evidence" value="ECO:0007669"/>
    <property type="project" value="InterPro"/>
</dbReference>
<dbReference type="AlphaFoldDB" id="Q7VBP3"/>
<dbReference type="PANTHER" id="PTHR39963:SF1">
    <property type="entry name" value="MNMC-LIKE METHYLTRANSFERASE DOMAIN-CONTAINING PROTEIN"/>
    <property type="match status" value="1"/>
</dbReference>
<dbReference type="Proteomes" id="UP000001420">
    <property type="component" value="Chromosome"/>
</dbReference>
<gene>
    <name evidence="2" type="ordered locus">Pro_1049</name>
</gene>
<keyword evidence="2" id="KW-0808">Transferase</keyword>
<dbReference type="OrthoDB" id="9786494at2"/>
<dbReference type="GO" id="GO:0032259">
    <property type="term" value="P:methylation"/>
    <property type="evidence" value="ECO:0007669"/>
    <property type="project" value="UniProtKB-KW"/>
</dbReference>
<evidence type="ECO:0000313" key="2">
    <source>
        <dbReference type="EMBL" id="AAQ00094.1"/>
    </source>
</evidence>
<dbReference type="InterPro" id="IPR008471">
    <property type="entry name" value="MnmC-like_methylTransf"/>
</dbReference>
<name>Q7VBP3_PROMA</name>
<keyword evidence="3" id="KW-1185">Reference proteome</keyword>
<dbReference type="PANTHER" id="PTHR39963">
    <property type="entry name" value="SLL0983 PROTEIN"/>
    <property type="match status" value="1"/>
</dbReference>
<dbReference type="InterPro" id="IPR029063">
    <property type="entry name" value="SAM-dependent_MTases_sf"/>
</dbReference>
<accession>Q7VBP3</accession>
<keyword evidence="2" id="KW-0489">Methyltransferase</keyword>
<dbReference type="EnsemblBacteria" id="AAQ00094">
    <property type="protein sequence ID" value="AAQ00094"/>
    <property type="gene ID" value="Pro_1049"/>
</dbReference>
<sequence length="315" mass="36443">MKDLEIESTNFYEKLNHLDIIKTKDGSISLKSSEFKEPFHCSLGAKKEALEKFIYPSDLKNYERSKNLFTLDVCFGMGYNTACLMEELHNHKISLNWWGLEKDKSPLTIALNKDIYTSGWSNETLSNLKAIQCLNHWKTKSGEGQMLWGDARQQIHLIPHEIKFDLIFLDPFSPQKCPELWTEEFLKTLSRKLSKKGRIITYCTAAAIRATLRRTGLEIRSILPTNLHLRDWSIGTIASKDFEIEKNTANSVNLWQSLTQMEEAHLKTNASIPYRDPHGKSSKEEILKRRAIEQQSSNFEATSSWKKRWINTKSN</sequence>
<organism evidence="2 3">
    <name type="scientific">Prochlorococcus marinus (strain SARG / CCMP1375 / SS120)</name>
    <dbReference type="NCBI Taxonomy" id="167539"/>
    <lineage>
        <taxon>Bacteria</taxon>
        <taxon>Bacillati</taxon>
        <taxon>Cyanobacteriota</taxon>
        <taxon>Cyanophyceae</taxon>
        <taxon>Synechococcales</taxon>
        <taxon>Prochlorococcaceae</taxon>
        <taxon>Prochlorococcus</taxon>
    </lineage>
</organism>
<dbReference type="PATRIC" id="fig|167539.5.peg.1099"/>
<dbReference type="eggNOG" id="COG4121">
    <property type="taxonomic scope" value="Bacteria"/>
</dbReference>
<dbReference type="HOGENOM" id="CLU_061971_0_1_3"/>
<evidence type="ECO:0000259" key="1">
    <source>
        <dbReference type="Pfam" id="PF05430"/>
    </source>
</evidence>
<reference evidence="2 3" key="1">
    <citation type="journal article" date="2003" name="Proc. Natl. Acad. Sci. U.S.A.">
        <title>Genome sequence of the cyanobacterium Prochlorococcus marinus SS120, a nearly minimal oxyphototrophic genome.</title>
        <authorList>
            <person name="Dufresne A."/>
            <person name="Salanoubat M."/>
            <person name="Partensky F."/>
            <person name="Artiguenave F."/>
            <person name="Axmann I.M."/>
            <person name="Barbe V."/>
            <person name="Duprat S."/>
            <person name="Galperin M.Y."/>
            <person name="Koonin E.V."/>
            <person name="Le Gall F."/>
            <person name="Makarova K.S."/>
            <person name="Ostrowski M."/>
            <person name="Oztas S."/>
            <person name="Robert C."/>
            <person name="Rogozin I.B."/>
            <person name="Scanlan D.J."/>
            <person name="Tandeau de Marsac N."/>
            <person name="Weissenbach J."/>
            <person name="Wincker P."/>
            <person name="Wolf Y.I."/>
            <person name="Hess W.R."/>
        </authorList>
    </citation>
    <scope>NUCLEOTIDE SEQUENCE [LARGE SCALE GENOMIC DNA]</scope>
    <source>
        <strain evidence="3">SARG / CCMP1375 / SS120</strain>
    </source>
</reference>
<dbReference type="RefSeq" id="WP_011125201.1">
    <property type="nucleotide sequence ID" value="NC_005042.1"/>
</dbReference>
<dbReference type="STRING" id="167539.Pro_1049"/>